<name>A0A1J4KTE3_9EUKA</name>
<reference evidence="1" key="1">
    <citation type="submission" date="2016-10" db="EMBL/GenBank/DDBJ databases">
        <authorList>
            <person name="Benchimol M."/>
            <person name="Almeida L.G."/>
            <person name="Vasconcelos A.T."/>
            <person name="Perreira-Neves A."/>
            <person name="Rosa I.A."/>
            <person name="Tasca T."/>
            <person name="Bogo M.R."/>
            <person name="de Souza W."/>
        </authorList>
    </citation>
    <scope>NUCLEOTIDE SEQUENCE [LARGE SCALE GENOMIC DNA]</scope>
    <source>
        <strain evidence="1">K</strain>
    </source>
</reference>
<comment type="caution">
    <text evidence="1">The sequence shown here is derived from an EMBL/GenBank/DDBJ whole genome shotgun (WGS) entry which is preliminary data.</text>
</comment>
<gene>
    <name evidence="1" type="ORF">TRFO_17084</name>
</gene>
<organism evidence="1 2">
    <name type="scientific">Tritrichomonas foetus</name>
    <dbReference type="NCBI Taxonomy" id="1144522"/>
    <lineage>
        <taxon>Eukaryota</taxon>
        <taxon>Metamonada</taxon>
        <taxon>Parabasalia</taxon>
        <taxon>Tritrichomonadida</taxon>
        <taxon>Tritrichomonadidae</taxon>
        <taxon>Tritrichomonas</taxon>
    </lineage>
</organism>
<dbReference type="AlphaFoldDB" id="A0A1J4KTE3"/>
<dbReference type="RefSeq" id="XP_068366062.1">
    <property type="nucleotide sequence ID" value="XM_068499376.1"/>
</dbReference>
<dbReference type="VEuPathDB" id="TrichDB:TRFO_17084"/>
<accession>A0A1J4KTE3</accession>
<evidence type="ECO:0000313" key="2">
    <source>
        <dbReference type="Proteomes" id="UP000179807"/>
    </source>
</evidence>
<dbReference type="EMBL" id="MLAK01000552">
    <property type="protein sequence ID" value="OHT12926.1"/>
    <property type="molecule type" value="Genomic_DNA"/>
</dbReference>
<proteinExistence type="predicted"/>
<protein>
    <submittedName>
        <fullName evidence="1">Uncharacterized protein</fullName>
    </submittedName>
</protein>
<evidence type="ECO:0000313" key="1">
    <source>
        <dbReference type="EMBL" id="OHT12926.1"/>
    </source>
</evidence>
<dbReference type="GeneID" id="94834080"/>
<keyword evidence="2" id="KW-1185">Reference proteome</keyword>
<sequence length="400" mass="45511">MRPAVGIESGHLKDESHSMIQLIFKVAHSAARDKILNFFTHSCCGLYLRSENQTFIQANEPPIIAQFPKNMKDPEMAAQWLYFEKTPEFHERLGVCAYNDDLVGISLSHATSDGGYLKYIVDHCLDDKVPEKPPIFPISQKDAFSKILQNLPKQKIHNNETLTKFKWPKYEPVKDNRVAKYIVSEFDTSELKCFSNGKTKGLTESYLVSMILAHSKMNGHFERAGSLICVDLRRYLGPIDNLAMTTMYTGCNVSAPSVKGSTTIGETKRLLREDLNYLINSKACLESLRNFDWGGKDPRTAAPIYSSSGVYNLKYPILDMTLQQRMNSKPFYNIVCAFNYSKISENMNKNNLRIEYSTKVANKPVMQHISDLILYSMKNFDDSMTMDVGVSELMKMKVIH</sequence>
<dbReference type="Proteomes" id="UP000179807">
    <property type="component" value="Unassembled WGS sequence"/>
</dbReference>
<dbReference type="OrthoDB" id="10665639at2759"/>